<organism evidence="2 3">
    <name type="scientific">Collimonas rhizosphaerae</name>
    <dbReference type="NCBI Taxonomy" id="3126357"/>
    <lineage>
        <taxon>Bacteria</taxon>
        <taxon>Pseudomonadati</taxon>
        <taxon>Pseudomonadota</taxon>
        <taxon>Betaproteobacteria</taxon>
        <taxon>Burkholderiales</taxon>
        <taxon>Oxalobacteraceae</taxon>
        <taxon>Collimonas</taxon>
    </lineage>
</organism>
<dbReference type="SUPFAM" id="SSF50129">
    <property type="entry name" value="GroES-like"/>
    <property type="match status" value="1"/>
</dbReference>
<dbReference type="PANTHER" id="PTHR11695">
    <property type="entry name" value="ALCOHOL DEHYDROGENASE RELATED"/>
    <property type="match status" value="1"/>
</dbReference>
<proteinExistence type="predicted"/>
<gene>
    <name evidence="2" type="ORF">V8G57_21900</name>
</gene>
<dbReference type="InterPro" id="IPR011032">
    <property type="entry name" value="GroES-like_sf"/>
</dbReference>
<dbReference type="Gene3D" id="3.90.180.10">
    <property type="entry name" value="Medium-chain alcohol dehydrogenases, catalytic domain"/>
    <property type="match status" value="1"/>
</dbReference>
<dbReference type="GO" id="GO:0016491">
    <property type="term" value="F:oxidoreductase activity"/>
    <property type="evidence" value="ECO:0007669"/>
    <property type="project" value="UniProtKB-KW"/>
</dbReference>
<keyword evidence="3" id="KW-1185">Reference proteome</keyword>
<sequence>MTLMIEKMMKALRFGEYGSLDDVKMLECESTQPGPHEVRVRIGFAGANPLDLKLLSGRMAAVFPLNFPYTVGTDISGTVEATGELVRRFKRGDRVFGRLDARVGGAFAEYAIAPEHGLCPIPEAVDFKVAAALPTAAGTAWLALFDIGGLGAKQKVLIHAASGGVGSFAVQLAKLAGAYVIATASLENHALIRSLGADEVIDYKKDDFTQRVAGVDIVLDPIGGATQERSWSVIKPGGVLVSLIDRVIGNRGEIRGAFAPLANNAATLHGIALLAAGGQLKAVVDTVYPFAQARSALDHVASGHSVGKVLVHVTG</sequence>
<keyword evidence="2" id="KW-0560">Oxidoreductase</keyword>
<dbReference type="CDD" id="cd05289">
    <property type="entry name" value="MDR_like_2"/>
    <property type="match status" value="1"/>
</dbReference>
<dbReference type="EC" id="1.-.-.-" evidence="2"/>
<evidence type="ECO:0000313" key="2">
    <source>
        <dbReference type="EMBL" id="MEM4990058.1"/>
    </source>
</evidence>
<dbReference type="Proteomes" id="UP001495910">
    <property type="component" value="Unassembled WGS sequence"/>
</dbReference>
<dbReference type="InterPro" id="IPR013154">
    <property type="entry name" value="ADH-like_N"/>
</dbReference>
<dbReference type="InterPro" id="IPR020843">
    <property type="entry name" value="ER"/>
</dbReference>
<feature type="domain" description="Enoyl reductase (ER)" evidence="1">
    <location>
        <begin position="18"/>
        <end position="311"/>
    </location>
</feature>
<evidence type="ECO:0000313" key="3">
    <source>
        <dbReference type="Proteomes" id="UP001495910"/>
    </source>
</evidence>
<dbReference type="Pfam" id="PF08240">
    <property type="entry name" value="ADH_N"/>
    <property type="match status" value="1"/>
</dbReference>
<dbReference type="Pfam" id="PF13602">
    <property type="entry name" value="ADH_zinc_N_2"/>
    <property type="match status" value="1"/>
</dbReference>
<dbReference type="EMBL" id="JBANDC010000019">
    <property type="protein sequence ID" value="MEM4990058.1"/>
    <property type="molecule type" value="Genomic_DNA"/>
</dbReference>
<reference evidence="2 3" key="1">
    <citation type="submission" date="2024-02" db="EMBL/GenBank/DDBJ databases">
        <title>Draft genome sequence of Collimonas sp. strain H4R21, an effective mineral-weathering bacterial strain isolated from the beech rhizosphere.</title>
        <authorList>
            <person name="Morin E."/>
            <person name="Uroz S."/>
            <person name="Leveau J.H.J."/>
            <person name="Kumar R."/>
            <person name="Rey M.W."/>
            <person name="Pham J."/>
        </authorList>
    </citation>
    <scope>NUCLEOTIDE SEQUENCE [LARGE SCALE GENOMIC DNA]</scope>
    <source>
        <strain evidence="2 3">H4R21</strain>
    </source>
</reference>
<evidence type="ECO:0000259" key="1">
    <source>
        <dbReference type="SMART" id="SM00829"/>
    </source>
</evidence>
<protein>
    <submittedName>
        <fullName evidence="2">NADP-dependent oxidoreductase</fullName>
        <ecNumber evidence="2">1.-.-.-</ecNumber>
    </submittedName>
</protein>
<dbReference type="RefSeq" id="WP_342831192.1">
    <property type="nucleotide sequence ID" value="NZ_JBANDC010000019.1"/>
</dbReference>
<name>A0ABU9Q1D9_9BURK</name>
<comment type="caution">
    <text evidence="2">The sequence shown here is derived from an EMBL/GenBank/DDBJ whole genome shotgun (WGS) entry which is preliminary data.</text>
</comment>
<dbReference type="InterPro" id="IPR050700">
    <property type="entry name" value="YIM1/Zinc_Alcohol_DH_Fams"/>
</dbReference>
<dbReference type="SUPFAM" id="SSF51735">
    <property type="entry name" value="NAD(P)-binding Rossmann-fold domains"/>
    <property type="match status" value="1"/>
</dbReference>
<dbReference type="PANTHER" id="PTHR11695:SF294">
    <property type="entry name" value="RETICULON-4-INTERACTING PROTEIN 1, MITOCHONDRIAL"/>
    <property type="match status" value="1"/>
</dbReference>
<dbReference type="Gene3D" id="3.40.50.720">
    <property type="entry name" value="NAD(P)-binding Rossmann-like Domain"/>
    <property type="match status" value="1"/>
</dbReference>
<dbReference type="InterPro" id="IPR036291">
    <property type="entry name" value="NAD(P)-bd_dom_sf"/>
</dbReference>
<accession>A0ABU9Q1D9</accession>
<dbReference type="SMART" id="SM00829">
    <property type="entry name" value="PKS_ER"/>
    <property type="match status" value="1"/>
</dbReference>